<dbReference type="AlphaFoldDB" id="A0A261XVB7"/>
<evidence type="ECO:0000259" key="1">
    <source>
        <dbReference type="Pfam" id="PF07000"/>
    </source>
</evidence>
<reference evidence="3 4" key="1">
    <citation type="journal article" date="2017" name="Mycologia">
        <title>Bifiguratus adelaidae, gen. et sp. nov., a new member of Mucoromycotina in endophytic and soil-dwelling habitats.</title>
        <authorList>
            <person name="Torres-Cruz T.J."/>
            <person name="Billingsley Tobias T.L."/>
            <person name="Almatruk M."/>
            <person name="Hesse C."/>
            <person name="Kuske C.R."/>
            <person name="Desiro A."/>
            <person name="Benucci G.M."/>
            <person name="Bonito G."/>
            <person name="Stajich J.E."/>
            <person name="Dunlap C."/>
            <person name="Arnold A.E."/>
            <person name="Porras-Alfaro A."/>
        </authorList>
    </citation>
    <scope>NUCLEOTIDE SEQUENCE [LARGE SCALE GENOMIC DNA]</scope>
    <source>
        <strain evidence="3 4">AZ0501</strain>
    </source>
</reference>
<dbReference type="PANTHER" id="PTHR37332">
    <property type="entry name" value="EXPRESSED PROTEIN"/>
    <property type="match status" value="1"/>
</dbReference>
<dbReference type="InterPro" id="IPR010733">
    <property type="entry name" value="DUF1308"/>
</dbReference>
<dbReference type="InterPro" id="IPR041076">
    <property type="entry name" value="DUF5614"/>
</dbReference>
<feature type="domain" description="DUF5614" evidence="2">
    <location>
        <begin position="38"/>
        <end position="178"/>
    </location>
</feature>
<organism evidence="3 4">
    <name type="scientific">Bifiguratus adelaidae</name>
    <dbReference type="NCBI Taxonomy" id="1938954"/>
    <lineage>
        <taxon>Eukaryota</taxon>
        <taxon>Fungi</taxon>
        <taxon>Fungi incertae sedis</taxon>
        <taxon>Mucoromycota</taxon>
        <taxon>Mucoromycotina</taxon>
        <taxon>Endogonomycetes</taxon>
        <taxon>Endogonales</taxon>
        <taxon>Endogonales incertae sedis</taxon>
        <taxon>Bifiguratus</taxon>
    </lineage>
</organism>
<gene>
    <name evidence="3" type="ORF">BZG36_04320</name>
</gene>
<dbReference type="OrthoDB" id="14339at2759"/>
<keyword evidence="4" id="KW-1185">Reference proteome</keyword>
<evidence type="ECO:0000313" key="3">
    <source>
        <dbReference type="EMBL" id="OZJ02184.1"/>
    </source>
</evidence>
<sequence length="597" mass="68266">MVRAEVRFLGKASMQAYRVRMIEKGQISRDPSFNPASSSSSNIAYMDALFVTLSCTSHPKGVLCKFRYMDKDERRSLRVDLVADDGRTWINVISRNPKGLRAMINGFERMKTGAWHNWMDEVPLLRQARGFKQAAEQNLVHYVEPEIVFVFSAIAEGDNEVVDRVLFGALKAIGVQVRFLRQLQQADKSDRPDLVTQQLNLDVTTLIALVTALSYTHGLTPDDFDVEPLRLQALDEQKEPLLEQLARLFVRRSLFTPITAAQKFLSIVHTVGGPQERTRALSLFPSLPNEWQASLPSKEAIQLAWQHWPIHLSPRPSVTIVPDHPSRDILSLVNQPYSSLTPYQAIIIGTGHHYKRTTTTATTQIGFGTLQDGRMSYATDASYEFLSELVYKRIATINYLRRAHEGNTHWFNTVLINREDLHKAYRNTPMRKRTVYFYTLGVSLGPILDITTASDYVKALNILFTEFEYHTNDHAKPKMKNIFRKMYKEDHTIDSGDYTYLQVPIIPFELDYLQTFFTLTDILVETYHKLLLGTQDVCNQAFCESVVKIDGKIKRIITLVTKELDSIARKSIKEQLELIDPLSNLKGLVSIFEEWDS</sequence>
<dbReference type="Pfam" id="PF07000">
    <property type="entry name" value="DUF1308"/>
    <property type="match status" value="1"/>
</dbReference>
<feature type="domain" description="DUF1308" evidence="1">
    <location>
        <begin position="199"/>
        <end position="284"/>
    </location>
</feature>
<proteinExistence type="predicted"/>
<evidence type="ECO:0000313" key="4">
    <source>
        <dbReference type="Proteomes" id="UP000242875"/>
    </source>
</evidence>
<evidence type="ECO:0000259" key="2">
    <source>
        <dbReference type="Pfam" id="PF18474"/>
    </source>
</evidence>
<accession>A0A261XVB7</accession>
<comment type="caution">
    <text evidence="3">The sequence shown here is derived from an EMBL/GenBank/DDBJ whole genome shotgun (WGS) entry which is preliminary data.</text>
</comment>
<dbReference type="Pfam" id="PF18474">
    <property type="entry name" value="DUF5614"/>
    <property type="match status" value="1"/>
</dbReference>
<dbReference type="PANTHER" id="PTHR37332:SF1">
    <property type="entry name" value="ELMO DOMAIN-CONTAINING PROTEIN"/>
    <property type="match status" value="1"/>
</dbReference>
<name>A0A261XVB7_9FUNG</name>
<protein>
    <submittedName>
        <fullName evidence="3">Uncharacterized protein</fullName>
    </submittedName>
</protein>
<dbReference type="Proteomes" id="UP000242875">
    <property type="component" value="Unassembled WGS sequence"/>
</dbReference>
<dbReference type="EMBL" id="MVBO01000179">
    <property type="protein sequence ID" value="OZJ02184.1"/>
    <property type="molecule type" value="Genomic_DNA"/>
</dbReference>